<dbReference type="GeneID" id="303172155"/>
<organism evidence="1 2">
    <name type="scientific">Agrococcus casei LMG 22410</name>
    <dbReference type="NCBI Taxonomy" id="1255656"/>
    <lineage>
        <taxon>Bacteria</taxon>
        <taxon>Bacillati</taxon>
        <taxon>Actinomycetota</taxon>
        <taxon>Actinomycetes</taxon>
        <taxon>Micrococcales</taxon>
        <taxon>Microbacteriaceae</taxon>
        <taxon>Agrococcus</taxon>
    </lineage>
</organism>
<sequence>MKPTRVIPFDTAHIAGADEFHRSTAEQFRQAIGPGVFMSLGASQLAAVPGRYDRGGLLFTARILPFTRTGDRYAAARNMAVLVSTTPLDEIEIEVREYARGIEHAKIEGVYIDQLARVLLALDYDGTEALNPRYWQQ</sequence>
<dbReference type="Proteomes" id="UP000195787">
    <property type="component" value="Unassembled WGS sequence"/>
</dbReference>
<protein>
    <submittedName>
        <fullName evidence="1">Uncharacterized protein</fullName>
    </submittedName>
</protein>
<name>A0A1R4F7B5_9MICO</name>
<gene>
    <name evidence="1" type="ORF">CZ674_02930</name>
</gene>
<proteinExistence type="predicted"/>
<reference evidence="1 2" key="1">
    <citation type="submission" date="2017-02" db="EMBL/GenBank/DDBJ databases">
        <authorList>
            <person name="Peterson S.W."/>
        </authorList>
    </citation>
    <scope>NUCLEOTIDE SEQUENCE [LARGE SCALE GENOMIC DNA]</scope>
    <source>
        <strain evidence="1 2">LMG 22410</strain>
    </source>
</reference>
<accession>A0A1R4F7B5</accession>
<dbReference type="EMBL" id="FUHU01000018">
    <property type="protein sequence ID" value="SJM51757.1"/>
    <property type="molecule type" value="Genomic_DNA"/>
</dbReference>
<dbReference type="RefSeq" id="WP_086991050.1">
    <property type="nucleotide sequence ID" value="NZ_FUHU01000018.1"/>
</dbReference>
<evidence type="ECO:0000313" key="1">
    <source>
        <dbReference type="EMBL" id="SJM51757.1"/>
    </source>
</evidence>
<dbReference type="AlphaFoldDB" id="A0A1R4F7B5"/>
<keyword evidence="2" id="KW-1185">Reference proteome</keyword>
<dbReference type="OrthoDB" id="4966385at2"/>
<evidence type="ECO:0000313" key="2">
    <source>
        <dbReference type="Proteomes" id="UP000195787"/>
    </source>
</evidence>